<dbReference type="AlphaFoldDB" id="A0ABD1DX78"/>
<keyword evidence="2" id="KW-1185">Reference proteome</keyword>
<dbReference type="EMBL" id="JBEHCU010000509">
    <property type="protein sequence ID" value="KAL1404346.1"/>
    <property type="molecule type" value="Genomic_DNA"/>
</dbReference>
<proteinExistence type="predicted"/>
<accession>A0ABD1DX78</accession>
<comment type="caution">
    <text evidence="1">The sequence shown here is derived from an EMBL/GenBank/DDBJ whole genome shotgun (WGS) entry which is preliminary data.</text>
</comment>
<protein>
    <submittedName>
        <fullName evidence="1">Uncharacterized protein</fullName>
    </submittedName>
</protein>
<name>A0ABD1DX78_CULPP</name>
<gene>
    <name evidence="1" type="ORF">pipiens_018934</name>
</gene>
<evidence type="ECO:0000313" key="2">
    <source>
        <dbReference type="Proteomes" id="UP001562425"/>
    </source>
</evidence>
<reference evidence="1 2" key="1">
    <citation type="submission" date="2024-05" db="EMBL/GenBank/DDBJ databases">
        <title>Culex pipiens pipiens assembly and annotation.</title>
        <authorList>
            <person name="Alout H."/>
            <person name="Durand T."/>
        </authorList>
    </citation>
    <scope>NUCLEOTIDE SEQUENCE [LARGE SCALE GENOMIC DNA]</scope>
    <source>
        <strain evidence="1">HA-2024</strain>
        <tissue evidence="1">Whole body</tissue>
    </source>
</reference>
<dbReference type="Proteomes" id="UP001562425">
    <property type="component" value="Unassembled WGS sequence"/>
</dbReference>
<organism evidence="1 2">
    <name type="scientific">Culex pipiens pipiens</name>
    <name type="common">Northern house mosquito</name>
    <dbReference type="NCBI Taxonomy" id="38569"/>
    <lineage>
        <taxon>Eukaryota</taxon>
        <taxon>Metazoa</taxon>
        <taxon>Ecdysozoa</taxon>
        <taxon>Arthropoda</taxon>
        <taxon>Hexapoda</taxon>
        <taxon>Insecta</taxon>
        <taxon>Pterygota</taxon>
        <taxon>Neoptera</taxon>
        <taxon>Endopterygota</taxon>
        <taxon>Diptera</taxon>
        <taxon>Nematocera</taxon>
        <taxon>Culicoidea</taxon>
        <taxon>Culicidae</taxon>
        <taxon>Culicinae</taxon>
        <taxon>Culicini</taxon>
        <taxon>Culex</taxon>
        <taxon>Culex</taxon>
    </lineage>
</organism>
<evidence type="ECO:0000313" key="1">
    <source>
        <dbReference type="EMBL" id="KAL1404346.1"/>
    </source>
</evidence>
<sequence>MFDGRGTFSKCKRPSFTTIQLAGVFCIFYSSELLDQKGVTGNGLSQVLTWQWRIHSDCLRCDLSTSSIAKLAILFYSPTTDSFMKNQKGSGFG</sequence>